<keyword evidence="3" id="KW-1185">Reference proteome</keyword>
<dbReference type="InterPro" id="IPR013654">
    <property type="entry name" value="PAS_2"/>
</dbReference>
<dbReference type="GO" id="GO:0006355">
    <property type="term" value="P:regulation of DNA-templated transcription"/>
    <property type="evidence" value="ECO:0007669"/>
    <property type="project" value="InterPro"/>
</dbReference>
<feature type="domain" description="PAS fold-2" evidence="1">
    <location>
        <begin position="48"/>
        <end position="153"/>
    </location>
</feature>
<gene>
    <name evidence="2" type="ORF">IFM89_035538</name>
</gene>
<dbReference type="PANTHER" id="PTHR47876">
    <property type="entry name" value="OS08G0260000 PROTEIN"/>
    <property type="match status" value="1"/>
</dbReference>
<dbReference type="PANTHER" id="PTHR47876:SF3">
    <property type="entry name" value="PHYTOCHROME 1"/>
    <property type="match status" value="1"/>
</dbReference>
<evidence type="ECO:0000313" key="2">
    <source>
        <dbReference type="EMBL" id="KAF9594968.1"/>
    </source>
</evidence>
<evidence type="ECO:0000313" key="3">
    <source>
        <dbReference type="Proteomes" id="UP000631114"/>
    </source>
</evidence>
<reference evidence="2 3" key="1">
    <citation type="submission" date="2020-10" db="EMBL/GenBank/DDBJ databases">
        <title>The Coptis chinensis genome and diversification of protoberbering-type alkaloids.</title>
        <authorList>
            <person name="Wang B."/>
            <person name="Shu S."/>
            <person name="Song C."/>
            <person name="Liu Y."/>
        </authorList>
    </citation>
    <scope>NUCLEOTIDE SEQUENCE [LARGE SCALE GENOMIC DNA]</scope>
    <source>
        <strain evidence="2">HL-2020</strain>
        <tissue evidence="2">Leaf</tissue>
    </source>
</reference>
<dbReference type="OrthoDB" id="2015534at2759"/>
<dbReference type="InterPro" id="IPR035965">
    <property type="entry name" value="PAS-like_dom_sf"/>
</dbReference>
<organism evidence="2 3">
    <name type="scientific">Coptis chinensis</name>
    <dbReference type="NCBI Taxonomy" id="261450"/>
    <lineage>
        <taxon>Eukaryota</taxon>
        <taxon>Viridiplantae</taxon>
        <taxon>Streptophyta</taxon>
        <taxon>Embryophyta</taxon>
        <taxon>Tracheophyta</taxon>
        <taxon>Spermatophyta</taxon>
        <taxon>Magnoliopsida</taxon>
        <taxon>Ranunculales</taxon>
        <taxon>Ranunculaceae</taxon>
        <taxon>Coptidoideae</taxon>
        <taxon>Coptis</taxon>
    </lineage>
</organism>
<dbReference type="AlphaFoldDB" id="A0A835LGR6"/>
<protein>
    <recommendedName>
        <fullName evidence="1">PAS fold-2 domain-containing protein</fullName>
    </recommendedName>
</protein>
<name>A0A835LGR6_9MAGN</name>
<dbReference type="Proteomes" id="UP000631114">
    <property type="component" value="Unassembled WGS sequence"/>
</dbReference>
<dbReference type="Pfam" id="PF08446">
    <property type="entry name" value="PAS_2"/>
    <property type="match status" value="1"/>
</dbReference>
<sequence length="166" mass="18154">LFLQAPKRGAKAPAPAKKKAVEKVTNPLFEKRAKRFGIGGALPPKKDLHRIQRGGTIQPFGCMLAVQERSLTVIAYSENTISFLDLDTQVFSDSLLSLNVRLLFTPASLARAAASREILLVNPIWVHSRNTQKPFYAILHRIDVGIVADLEPARSGDPAFTIVGVV</sequence>
<dbReference type="EMBL" id="JADFTS010000008">
    <property type="protein sequence ID" value="KAF9594968.1"/>
    <property type="molecule type" value="Genomic_DNA"/>
</dbReference>
<evidence type="ECO:0000259" key="1">
    <source>
        <dbReference type="Pfam" id="PF08446"/>
    </source>
</evidence>
<proteinExistence type="predicted"/>
<comment type="caution">
    <text evidence="2">The sequence shown here is derived from an EMBL/GenBank/DDBJ whole genome shotgun (WGS) entry which is preliminary data.</text>
</comment>
<dbReference type="SUPFAM" id="SSF55785">
    <property type="entry name" value="PYP-like sensor domain (PAS domain)"/>
    <property type="match status" value="1"/>
</dbReference>
<feature type="non-terminal residue" evidence="2">
    <location>
        <position position="166"/>
    </location>
</feature>
<accession>A0A835LGR6</accession>
<dbReference type="Gene3D" id="3.30.450.20">
    <property type="entry name" value="PAS domain"/>
    <property type="match status" value="1"/>
</dbReference>